<dbReference type="InterPro" id="IPR000261">
    <property type="entry name" value="EH_dom"/>
</dbReference>
<dbReference type="SMART" id="SM00027">
    <property type="entry name" value="EH"/>
    <property type="match status" value="1"/>
</dbReference>
<feature type="compositionally biased region" description="Polar residues" evidence="1">
    <location>
        <begin position="576"/>
        <end position="588"/>
    </location>
</feature>
<feature type="compositionally biased region" description="Basic and acidic residues" evidence="1">
    <location>
        <begin position="280"/>
        <end position="293"/>
    </location>
</feature>
<feature type="compositionally biased region" description="Low complexity" evidence="1">
    <location>
        <begin position="489"/>
        <end position="507"/>
    </location>
</feature>
<evidence type="ECO:0000256" key="1">
    <source>
        <dbReference type="SAM" id="MobiDB-lite"/>
    </source>
</evidence>
<evidence type="ECO:0000313" key="3">
    <source>
        <dbReference type="EMBL" id="RFU79565.1"/>
    </source>
</evidence>
<proteinExistence type="predicted"/>
<feature type="compositionally biased region" description="Low complexity" evidence="1">
    <location>
        <begin position="337"/>
        <end position="369"/>
    </location>
</feature>
<evidence type="ECO:0000259" key="2">
    <source>
        <dbReference type="PROSITE" id="PS50031"/>
    </source>
</evidence>
<dbReference type="Gene3D" id="1.10.238.10">
    <property type="entry name" value="EF-hand"/>
    <property type="match status" value="1"/>
</dbReference>
<dbReference type="CDD" id="cd00052">
    <property type="entry name" value="EH"/>
    <property type="match status" value="1"/>
</dbReference>
<accession>A0A395NU85</accession>
<name>A0A395NU85_TRIAR</name>
<dbReference type="Proteomes" id="UP000266272">
    <property type="component" value="Unassembled WGS sequence"/>
</dbReference>
<feature type="compositionally biased region" description="Polar residues" evidence="1">
    <location>
        <begin position="554"/>
        <end position="563"/>
    </location>
</feature>
<feature type="region of interest" description="Disordered" evidence="1">
    <location>
        <begin position="22"/>
        <end position="89"/>
    </location>
</feature>
<feature type="compositionally biased region" description="Polar residues" evidence="1">
    <location>
        <begin position="60"/>
        <end position="71"/>
    </location>
</feature>
<feature type="compositionally biased region" description="Low complexity" evidence="1">
    <location>
        <begin position="72"/>
        <end position="89"/>
    </location>
</feature>
<dbReference type="PROSITE" id="PS50031">
    <property type="entry name" value="EH"/>
    <property type="match status" value="1"/>
</dbReference>
<dbReference type="AlphaFoldDB" id="A0A395NU85"/>
<sequence length="769" mass="81152">MKPTDSAAAAIRGATLAFQRDKLEQRQGQEQELSRQQSARHLAGRDNGAFTAATEAVRSTGASGTNIISRNTTGSRAPARTASTTTVAPSLSEYGGGAVGLDARPQQLDRHASGGGASAAFASQAGYLGLAPAPQGRMDAKNQSLIAATLAASRSTSPTAGAKTVRRAESVGAMSSASSGGSTVMGEAVDSGPLASAGSLISMFEKARGGRPSPPESVASGAEDKTPAMTAMAKEKGAAAAGKAGQKKKSKNNPVKGDVRPPTPPPATKTRRGPMAETGSESKPRAPADDGKSKAMAGVSAPHRSGSLASPTTQKQQQQQNQHQQQHPTRSKENNKAASPPRLPASPRRPMTPTSISATQPSTPAPSSEPKSRPKSSQARSDAVPRALQPSTPPPLKPLMTRNVAEVVSPQPTRVSRTPLSPVTSPHLTLSPSIHIALASPSPDPQKKTQSSTTKRPPTPPKPRGSGKGVEDKDRPARRGRSHSHHLDASASSQTRASVASAISRSAGQSVSPASGQQTESRPSSVFLARRHSIVSAPSSPSRELASRRRLANGSPSHTQLDNLTDAIVAGSLASSRLTPHNTGSSSLVPPPLPKRQKSPRLLHTLRQPHNISDEEEDQHKKGHRALLRKGKHAHHEGSRKKWREEIRPRERKRYEALWASNRGILLTDTRMMSPATSISSDLDRDVSQCVANVVVREVWKRSRLPMDELAEIYDLVDRGRAGMLSRAEFVVGTWLVDQRLKGRKVPAKVTDSVWGSANGVMVKGPNGK</sequence>
<evidence type="ECO:0000313" key="4">
    <source>
        <dbReference type="Proteomes" id="UP000266272"/>
    </source>
</evidence>
<dbReference type="OrthoDB" id="10045710at2759"/>
<feature type="compositionally biased region" description="Basic residues" evidence="1">
    <location>
        <begin position="621"/>
        <end position="642"/>
    </location>
</feature>
<comment type="caution">
    <text evidence="3">The sequence shown here is derived from an EMBL/GenBank/DDBJ whole genome shotgun (WGS) entry which is preliminary data.</text>
</comment>
<dbReference type="Pfam" id="PF12763">
    <property type="entry name" value="EH"/>
    <property type="match status" value="1"/>
</dbReference>
<dbReference type="EMBL" id="PXOA01000151">
    <property type="protein sequence ID" value="RFU79565.1"/>
    <property type="molecule type" value="Genomic_DNA"/>
</dbReference>
<organism evidence="3 4">
    <name type="scientific">Trichoderma arundinaceum</name>
    <dbReference type="NCBI Taxonomy" id="490622"/>
    <lineage>
        <taxon>Eukaryota</taxon>
        <taxon>Fungi</taxon>
        <taxon>Dikarya</taxon>
        <taxon>Ascomycota</taxon>
        <taxon>Pezizomycotina</taxon>
        <taxon>Sordariomycetes</taxon>
        <taxon>Hypocreomycetidae</taxon>
        <taxon>Hypocreales</taxon>
        <taxon>Hypocreaceae</taxon>
        <taxon>Trichoderma</taxon>
    </lineage>
</organism>
<feature type="region of interest" description="Disordered" evidence="1">
    <location>
        <begin position="206"/>
        <end position="563"/>
    </location>
</feature>
<feature type="region of interest" description="Disordered" evidence="1">
    <location>
        <begin position="154"/>
        <end position="185"/>
    </location>
</feature>
<reference evidence="3 4" key="1">
    <citation type="journal article" date="2018" name="PLoS Pathog.">
        <title>Evolution of structural diversity of trichothecenes, a family of toxins produced by plant pathogenic and entomopathogenic fungi.</title>
        <authorList>
            <person name="Proctor R.H."/>
            <person name="McCormick S.P."/>
            <person name="Kim H.S."/>
            <person name="Cardoza R.E."/>
            <person name="Stanley A.M."/>
            <person name="Lindo L."/>
            <person name="Kelly A."/>
            <person name="Brown D.W."/>
            <person name="Lee T."/>
            <person name="Vaughan M.M."/>
            <person name="Alexander N.J."/>
            <person name="Busman M."/>
            <person name="Gutierrez S."/>
        </authorList>
    </citation>
    <scope>NUCLEOTIDE SEQUENCE [LARGE SCALE GENOMIC DNA]</scope>
    <source>
        <strain evidence="3 4">IBT 40837</strain>
    </source>
</reference>
<feature type="compositionally biased region" description="Low complexity" evidence="1">
    <location>
        <begin position="314"/>
        <end position="326"/>
    </location>
</feature>
<keyword evidence="4" id="KW-1185">Reference proteome</keyword>
<dbReference type="InterPro" id="IPR011992">
    <property type="entry name" value="EF-hand-dom_pair"/>
</dbReference>
<gene>
    <name evidence="3" type="ORF">TARUN_2674</name>
</gene>
<feature type="compositionally biased region" description="Basic and acidic residues" evidence="1">
    <location>
        <begin position="22"/>
        <end position="33"/>
    </location>
</feature>
<dbReference type="STRING" id="490622.A0A395NU85"/>
<feature type="region of interest" description="Disordered" evidence="1">
    <location>
        <begin position="576"/>
        <end position="644"/>
    </location>
</feature>
<feature type="compositionally biased region" description="Polar residues" evidence="1">
    <location>
        <begin position="410"/>
        <end position="432"/>
    </location>
</feature>
<dbReference type="SUPFAM" id="SSF47473">
    <property type="entry name" value="EF-hand"/>
    <property type="match status" value="1"/>
</dbReference>
<feature type="domain" description="EH" evidence="2">
    <location>
        <begin position="678"/>
        <end position="754"/>
    </location>
</feature>
<feature type="compositionally biased region" description="Low complexity" evidence="1">
    <location>
        <begin position="170"/>
        <end position="185"/>
    </location>
</feature>
<protein>
    <recommendedName>
        <fullName evidence="2">EH domain-containing protein</fullName>
    </recommendedName>
</protein>
<feature type="compositionally biased region" description="Polar residues" evidence="1">
    <location>
        <begin position="508"/>
        <end position="524"/>
    </location>
</feature>